<organism evidence="16 17">
    <name type="scientific">Euzebya pacifica</name>
    <dbReference type="NCBI Taxonomy" id="1608957"/>
    <lineage>
        <taxon>Bacteria</taxon>
        <taxon>Bacillati</taxon>
        <taxon>Actinomycetota</taxon>
        <taxon>Nitriliruptoria</taxon>
        <taxon>Euzebyales</taxon>
    </lineage>
</organism>
<dbReference type="PANTHER" id="PTHR42697">
    <property type="entry name" value="ENDONUCLEASE 8"/>
    <property type="match status" value="1"/>
</dbReference>
<evidence type="ECO:0000256" key="8">
    <source>
        <dbReference type="ARBA" id="ARBA00023125"/>
    </source>
</evidence>
<dbReference type="InterPro" id="IPR015886">
    <property type="entry name" value="H2TH_FPG"/>
</dbReference>
<dbReference type="Proteomes" id="UP000264006">
    <property type="component" value="Chromosome"/>
</dbReference>
<keyword evidence="9" id="KW-0234">DNA repair</keyword>
<evidence type="ECO:0000313" key="17">
    <source>
        <dbReference type="Proteomes" id="UP000264006"/>
    </source>
</evidence>
<dbReference type="KEGG" id="euz:DVS28_a3029"/>
<dbReference type="EMBL" id="CP031165">
    <property type="protein sequence ID" value="AXV07708.1"/>
    <property type="molecule type" value="Genomic_DNA"/>
</dbReference>
<evidence type="ECO:0000256" key="4">
    <source>
        <dbReference type="ARBA" id="ARBA00022763"/>
    </source>
</evidence>
<sequence>MPEGHTIHRHARLQRRHLVGKRVAAWSPQGRFADGAARLDGGTVRDIRAVGKHLFYEWGTSDGTATGELLHIHLGLFGKFRTFVDEPPAPTEGTRLALRTIEGEDAAGTTIYLAGATVVDIVSPPEEEAIRGRLGPDPLDRKADPSRFVAAMRRRRLPIGEALLDQKAISGIGNVYRAEMLFRAGLDPDTPAADLTEDQVMGLWDDAVTLLRLGEKSGRIVTVEPADVGRRSRGRLPRDEQRYVYKRHDRPCHRCGTPIVMWTPRSRTIWGCPTCQGLARA</sequence>
<evidence type="ECO:0000256" key="12">
    <source>
        <dbReference type="ARBA" id="ARBA00023295"/>
    </source>
</evidence>
<keyword evidence="10" id="KW-0456">Lyase</keyword>
<evidence type="ECO:0000256" key="11">
    <source>
        <dbReference type="ARBA" id="ARBA00023268"/>
    </source>
</evidence>
<dbReference type="PROSITE" id="PS51066">
    <property type="entry name" value="ZF_FPG_2"/>
    <property type="match status" value="1"/>
</dbReference>
<dbReference type="SUPFAM" id="SSF81624">
    <property type="entry name" value="N-terminal domain of MutM-like DNA repair proteins"/>
    <property type="match status" value="1"/>
</dbReference>
<evidence type="ECO:0000256" key="7">
    <source>
        <dbReference type="ARBA" id="ARBA00022833"/>
    </source>
</evidence>
<dbReference type="Gene3D" id="3.20.190.10">
    <property type="entry name" value="MutM-like, N-terminal"/>
    <property type="match status" value="1"/>
</dbReference>
<dbReference type="GO" id="GO:0008270">
    <property type="term" value="F:zinc ion binding"/>
    <property type="evidence" value="ECO:0007669"/>
    <property type="project" value="UniProtKB-KW"/>
</dbReference>
<dbReference type="SMART" id="SM00898">
    <property type="entry name" value="Fapy_DNA_glyco"/>
    <property type="match status" value="1"/>
</dbReference>
<feature type="domain" description="FPG-type" evidence="14">
    <location>
        <begin position="243"/>
        <end position="277"/>
    </location>
</feature>
<dbReference type="PANTHER" id="PTHR42697:SF1">
    <property type="entry name" value="ENDONUCLEASE 8"/>
    <property type="match status" value="1"/>
</dbReference>
<dbReference type="Gene3D" id="1.10.8.50">
    <property type="match status" value="1"/>
</dbReference>
<evidence type="ECO:0000256" key="13">
    <source>
        <dbReference type="PROSITE-ProRule" id="PRU00391"/>
    </source>
</evidence>
<keyword evidence="11" id="KW-0511">Multifunctional enzyme</keyword>
<keyword evidence="4" id="KW-0227">DNA damage</keyword>
<evidence type="ECO:0000256" key="2">
    <source>
        <dbReference type="ARBA" id="ARBA00012720"/>
    </source>
</evidence>
<dbReference type="GO" id="GO:0000703">
    <property type="term" value="F:oxidized pyrimidine nucleobase lesion DNA N-glycosylase activity"/>
    <property type="evidence" value="ECO:0007669"/>
    <property type="project" value="TreeGrafter"/>
</dbReference>
<gene>
    <name evidence="16" type="ORF">DVS28_a3029</name>
</gene>
<feature type="domain" description="Formamidopyrimidine-DNA glycosylase catalytic" evidence="15">
    <location>
        <begin position="2"/>
        <end position="149"/>
    </location>
</feature>
<dbReference type="EC" id="4.2.99.18" evidence="2"/>
<evidence type="ECO:0000256" key="5">
    <source>
        <dbReference type="ARBA" id="ARBA00022771"/>
    </source>
</evidence>
<dbReference type="InterPro" id="IPR035937">
    <property type="entry name" value="FPG_N"/>
</dbReference>
<name>A0A346XZR1_9ACTN</name>
<dbReference type="GO" id="GO:0003684">
    <property type="term" value="F:damaged DNA binding"/>
    <property type="evidence" value="ECO:0007669"/>
    <property type="project" value="InterPro"/>
</dbReference>
<dbReference type="RefSeq" id="WP_114592160.1">
    <property type="nucleotide sequence ID" value="NZ_CP031165.1"/>
</dbReference>
<keyword evidence="7" id="KW-0862">Zinc</keyword>
<dbReference type="SMART" id="SM01232">
    <property type="entry name" value="H2TH"/>
    <property type="match status" value="1"/>
</dbReference>
<dbReference type="InterPro" id="IPR010979">
    <property type="entry name" value="Ribosomal_uS13-like_H2TH"/>
</dbReference>
<dbReference type="GO" id="GO:0140078">
    <property type="term" value="F:class I DNA-(apurinic or apyrimidinic site) endonuclease activity"/>
    <property type="evidence" value="ECO:0007669"/>
    <property type="project" value="UniProtKB-EC"/>
</dbReference>
<dbReference type="AlphaFoldDB" id="A0A346XZR1"/>
<dbReference type="GO" id="GO:0006284">
    <property type="term" value="P:base-excision repair"/>
    <property type="evidence" value="ECO:0007669"/>
    <property type="project" value="InterPro"/>
</dbReference>
<accession>A0A346XZR1</accession>
<dbReference type="InterPro" id="IPR000214">
    <property type="entry name" value="Znf_DNA_glyclase/AP_lyase"/>
</dbReference>
<keyword evidence="5 13" id="KW-0863">Zinc-finger</keyword>
<dbReference type="PROSITE" id="PS51068">
    <property type="entry name" value="FPG_CAT"/>
    <property type="match status" value="1"/>
</dbReference>
<dbReference type="OrthoDB" id="9800855at2"/>
<evidence type="ECO:0000256" key="10">
    <source>
        <dbReference type="ARBA" id="ARBA00023239"/>
    </source>
</evidence>
<evidence type="ECO:0000256" key="9">
    <source>
        <dbReference type="ARBA" id="ARBA00023204"/>
    </source>
</evidence>
<proteinExistence type="inferred from homology"/>
<evidence type="ECO:0000259" key="14">
    <source>
        <dbReference type="PROSITE" id="PS51066"/>
    </source>
</evidence>
<evidence type="ECO:0000313" key="16">
    <source>
        <dbReference type="EMBL" id="AXV07708.1"/>
    </source>
</evidence>
<keyword evidence="3" id="KW-0479">Metal-binding</keyword>
<evidence type="ECO:0000259" key="15">
    <source>
        <dbReference type="PROSITE" id="PS51068"/>
    </source>
</evidence>
<protein>
    <recommendedName>
        <fullName evidence="2">DNA-(apurinic or apyrimidinic site) lyase</fullName>
        <ecNumber evidence="2">4.2.99.18</ecNumber>
    </recommendedName>
</protein>
<comment type="similarity">
    <text evidence="1">Belongs to the FPG family.</text>
</comment>
<evidence type="ECO:0000256" key="1">
    <source>
        <dbReference type="ARBA" id="ARBA00009409"/>
    </source>
</evidence>
<dbReference type="Pfam" id="PF06831">
    <property type="entry name" value="H2TH"/>
    <property type="match status" value="1"/>
</dbReference>
<evidence type="ECO:0000256" key="6">
    <source>
        <dbReference type="ARBA" id="ARBA00022801"/>
    </source>
</evidence>
<keyword evidence="12" id="KW-0326">Glycosidase</keyword>
<keyword evidence="17" id="KW-1185">Reference proteome</keyword>
<dbReference type="SUPFAM" id="SSF46946">
    <property type="entry name" value="S13-like H2TH domain"/>
    <property type="match status" value="1"/>
</dbReference>
<dbReference type="SUPFAM" id="SSF57716">
    <property type="entry name" value="Glucocorticoid receptor-like (DNA-binding domain)"/>
    <property type="match status" value="1"/>
</dbReference>
<reference evidence="16 17" key="1">
    <citation type="submission" date="2018-09" db="EMBL/GenBank/DDBJ databases">
        <title>Complete genome sequence of Euzebya sp. DY32-46 isolated from seawater of Pacific Ocean.</title>
        <authorList>
            <person name="Xu L."/>
            <person name="Wu Y.-H."/>
            <person name="Xu X.-W."/>
        </authorList>
    </citation>
    <scope>NUCLEOTIDE SEQUENCE [LARGE SCALE GENOMIC DNA]</scope>
    <source>
        <strain evidence="16 17">DY32-46</strain>
    </source>
</reference>
<dbReference type="Pfam" id="PF01149">
    <property type="entry name" value="Fapy_DNA_glyco"/>
    <property type="match status" value="1"/>
</dbReference>
<keyword evidence="8" id="KW-0238">DNA-binding</keyword>
<evidence type="ECO:0000256" key="3">
    <source>
        <dbReference type="ARBA" id="ARBA00022723"/>
    </source>
</evidence>
<keyword evidence="6" id="KW-0378">Hydrolase</keyword>
<dbReference type="InterPro" id="IPR012319">
    <property type="entry name" value="FPG_cat"/>
</dbReference>